<dbReference type="AlphaFoldDB" id="E4XY01"/>
<dbReference type="EMBL" id="FN653302">
    <property type="protein sequence ID" value="CBY14529.1"/>
    <property type="molecule type" value="Genomic_DNA"/>
</dbReference>
<accession>E4XY01</accession>
<dbReference type="PANTHER" id="PTHR13639">
    <property type="entry name" value="CYTOCHROME C OXIDASE ASSEMBLY FACTOR 4 HOMOLOG, MITOCHONDRIAL"/>
    <property type="match status" value="1"/>
</dbReference>
<dbReference type="InParanoid" id="E4XY01"/>
<dbReference type="PANTHER" id="PTHR13639:SF2">
    <property type="entry name" value="CYTOCHROME C OXIDASE ASSEMBLY FACTOR 4 HOMOLOG, MITOCHONDRIAL"/>
    <property type="match status" value="1"/>
</dbReference>
<protein>
    <recommendedName>
        <fullName evidence="3">CHCH domain-containing protein</fullName>
    </recommendedName>
</protein>
<gene>
    <name evidence="1" type="ORF">GSOID_T00007559001</name>
</gene>
<evidence type="ECO:0000313" key="1">
    <source>
        <dbReference type="EMBL" id="CBY14529.1"/>
    </source>
</evidence>
<dbReference type="Proteomes" id="UP000001307">
    <property type="component" value="Unassembled WGS sequence"/>
</dbReference>
<reference evidence="1" key="1">
    <citation type="journal article" date="2010" name="Science">
        <title>Plasticity of animal genome architecture unmasked by rapid evolution of a pelagic tunicate.</title>
        <authorList>
            <person name="Denoeud F."/>
            <person name="Henriet S."/>
            <person name="Mungpakdee S."/>
            <person name="Aury J.M."/>
            <person name="Da Silva C."/>
            <person name="Brinkmann H."/>
            <person name="Mikhaleva J."/>
            <person name="Olsen L.C."/>
            <person name="Jubin C."/>
            <person name="Canestro C."/>
            <person name="Bouquet J.M."/>
            <person name="Danks G."/>
            <person name="Poulain J."/>
            <person name="Campsteijn C."/>
            <person name="Adamski M."/>
            <person name="Cross I."/>
            <person name="Yadetie F."/>
            <person name="Muffato M."/>
            <person name="Louis A."/>
            <person name="Butcher S."/>
            <person name="Tsagkogeorga G."/>
            <person name="Konrad A."/>
            <person name="Singh S."/>
            <person name="Jensen M.F."/>
            <person name="Cong E.H."/>
            <person name="Eikeseth-Otteraa H."/>
            <person name="Noel B."/>
            <person name="Anthouard V."/>
            <person name="Porcel B.M."/>
            <person name="Kachouri-Lafond R."/>
            <person name="Nishino A."/>
            <person name="Ugolini M."/>
            <person name="Chourrout P."/>
            <person name="Nishida H."/>
            <person name="Aasland R."/>
            <person name="Huzurbazar S."/>
            <person name="Westhof E."/>
            <person name="Delsuc F."/>
            <person name="Lehrach H."/>
            <person name="Reinhardt R."/>
            <person name="Weissenbach J."/>
            <person name="Roy S.W."/>
            <person name="Artiguenave F."/>
            <person name="Postlethwait J.H."/>
            <person name="Manak J.R."/>
            <person name="Thompson E.M."/>
            <person name="Jaillon O."/>
            <person name="Du Pasquier L."/>
            <person name="Boudinot P."/>
            <person name="Liberles D.A."/>
            <person name="Volff J.N."/>
            <person name="Philippe H."/>
            <person name="Lenhard B."/>
            <person name="Roest Crollius H."/>
            <person name="Wincker P."/>
            <person name="Chourrout D."/>
        </authorList>
    </citation>
    <scope>NUCLEOTIDE SEQUENCE [LARGE SCALE GENOMIC DNA]</scope>
</reference>
<dbReference type="GO" id="GO:0033617">
    <property type="term" value="P:mitochondrial respiratory chain complex IV assembly"/>
    <property type="evidence" value="ECO:0007669"/>
    <property type="project" value="InterPro"/>
</dbReference>
<name>E4XY01_OIKDI</name>
<proteinExistence type="predicted"/>
<dbReference type="OrthoDB" id="10291598at2759"/>
<evidence type="ECO:0008006" key="3">
    <source>
        <dbReference type="Google" id="ProtNLM"/>
    </source>
</evidence>
<dbReference type="GO" id="GO:0005758">
    <property type="term" value="C:mitochondrial intermembrane space"/>
    <property type="evidence" value="ECO:0007669"/>
    <property type="project" value="InterPro"/>
</dbReference>
<dbReference type="InterPro" id="IPR039870">
    <property type="entry name" value="Coa4-like"/>
</dbReference>
<sequence>MEKVDEDEEFDKLDHILEQSGCLKELEESKDCQYTHNDWRKCRDTTQKLKDCMMSQQLERMNRASLARSQK</sequence>
<evidence type="ECO:0000313" key="2">
    <source>
        <dbReference type="Proteomes" id="UP000001307"/>
    </source>
</evidence>
<organism evidence="1">
    <name type="scientific">Oikopleura dioica</name>
    <name type="common">Tunicate</name>
    <dbReference type="NCBI Taxonomy" id="34765"/>
    <lineage>
        <taxon>Eukaryota</taxon>
        <taxon>Metazoa</taxon>
        <taxon>Chordata</taxon>
        <taxon>Tunicata</taxon>
        <taxon>Appendicularia</taxon>
        <taxon>Copelata</taxon>
        <taxon>Oikopleuridae</taxon>
        <taxon>Oikopleura</taxon>
    </lineage>
</organism>
<keyword evidence="2" id="KW-1185">Reference proteome</keyword>